<gene>
    <name evidence="2" type="ORF">EJ997_00320</name>
</gene>
<reference evidence="2 3" key="1">
    <citation type="submission" date="2018-12" db="EMBL/GenBank/DDBJ databases">
        <title>Complete genome sequence of Flaviflexus sp. H23T48.</title>
        <authorList>
            <person name="Bae J.-W."/>
            <person name="Lee J.-Y."/>
        </authorList>
    </citation>
    <scope>NUCLEOTIDE SEQUENCE [LARGE SCALE GENOMIC DNA]</scope>
    <source>
        <strain evidence="2 3">H23T48</strain>
    </source>
</reference>
<sequence length="133" mass="15153">MRRDRHGRGIRGPIMPPSTPAWRTRAERFDDIVSMEIATYRRHLGPDVDRLDYGVLDVPESDPTPWEDGIPQARFFPMDKSSGVEGRIVFYRRPMEQLAPTPGALSLLVHAVVTQQLASFLGKFPEEIDYHGH</sequence>
<proteinExistence type="predicted"/>
<evidence type="ECO:0000256" key="1">
    <source>
        <dbReference type="SAM" id="MobiDB-lite"/>
    </source>
</evidence>
<keyword evidence="3" id="KW-1185">Reference proteome</keyword>
<feature type="region of interest" description="Disordered" evidence="1">
    <location>
        <begin position="1"/>
        <end position="20"/>
    </location>
</feature>
<dbReference type="KEGG" id="flh:EJ997_00320"/>
<dbReference type="InterPro" id="IPR038555">
    <property type="entry name" value="Zincin_1_sf"/>
</dbReference>
<dbReference type="Proteomes" id="UP000280344">
    <property type="component" value="Chromosome"/>
</dbReference>
<evidence type="ECO:0000313" key="3">
    <source>
        <dbReference type="Proteomes" id="UP000280344"/>
    </source>
</evidence>
<dbReference type="Gene3D" id="3.30.2010.20">
    <property type="match status" value="1"/>
</dbReference>
<dbReference type="AlphaFoldDB" id="A0A3S9Q0D1"/>
<evidence type="ECO:0000313" key="2">
    <source>
        <dbReference type="EMBL" id="AZQ78080.1"/>
    </source>
</evidence>
<dbReference type="SUPFAM" id="SSF55486">
    <property type="entry name" value="Metalloproteases ('zincins'), catalytic domain"/>
    <property type="match status" value="1"/>
</dbReference>
<name>A0A3S9Q0D1_9ACTO</name>
<dbReference type="EMBL" id="CP034593">
    <property type="protein sequence ID" value="AZQ78080.1"/>
    <property type="molecule type" value="Genomic_DNA"/>
</dbReference>
<dbReference type="Pfam" id="PF06262">
    <property type="entry name" value="Zincin_1"/>
    <property type="match status" value="1"/>
</dbReference>
<organism evidence="2 3">
    <name type="scientific">Flaviflexus ciconiae</name>
    <dbReference type="NCBI Taxonomy" id="2496867"/>
    <lineage>
        <taxon>Bacteria</taxon>
        <taxon>Bacillati</taxon>
        <taxon>Actinomycetota</taxon>
        <taxon>Actinomycetes</taxon>
        <taxon>Actinomycetales</taxon>
        <taxon>Actinomycetaceae</taxon>
        <taxon>Flaviflexus</taxon>
    </lineage>
</organism>
<protein>
    <submittedName>
        <fullName evidence="2">Metallopeptidase family protein</fullName>
    </submittedName>
</protein>
<accession>A0A3S9Q0D1</accession>
<dbReference type="CDD" id="cd12954">
    <property type="entry name" value="MMP_TTHA0227_like_1"/>
    <property type="match status" value="1"/>
</dbReference>
<dbReference type="InterPro" id="IPR010428">
    <property type="entry name" value="Zincin_1"/>
</dbReference>
<dbReference type="OrthoDB" id="4966605at2"/>